<sequence>MAAEIVFKWVFKVLSGACNIITLVEKGLAYAKPKKEKVEDLEMARLDLLEARMLERERIAAQQERAWFAELRQEL</sequence>
<dbReference type="Proteomes" id="UP000266234">
    <property type="component" value="Unassembled WGS sequence"/>
</dbReference>
<dbReference type="AlphaFoldDB" id="A0A395T9Z5"/>
<keyword evidence="2" id="KW-1185">Reference proteome</keyword>
<organism evidence="1 2">
    <name type="scientific">Fusarium longipes</name>
    <dbReference type="NCBI Taxonomy" id="694270"/>
    <lineage>
        <taxon>Eukaryota</taxon>
        <taxon>Fungi</taxon>
        <taxon>Dikarya</taxon>
        <taxon>Ascomycota</taxon>
        <taxon>Pezizomycotina</taxon>
        <taxon>Sordariomycetes</taxon>
        <taxon>Hypocreomycetidae</taxon>
        <taxon>Hypocreales</taxon>
        <taxon>Nectriaceae</taxon>
        <taxon>Fusarium</taxon>
    </lineage>
</organism>
<gene>
    <name evidence="1" type="ORF">FLONG3_471</name>
</gene>
<accession>A0A395T9Z5</accession>
<dbReference type="EMBL" id="PXOG01000011">
    <property type="protein sequence ID" value="RGP81327.1"/>
    <property type="molecule type" value="Genomic_DNA"/>
</dbReference>
<proteinExistence type="predicted"/>
<evidence type="ECO:0000313" key="1">
    <source>
        <dbReference type="EMBL" id="RGP81327.1"/>
    </source>
</evidence>
<name>A0A395T9Z5_9HYPO</name>
<comment type="caution">
    <text evidence="1">The sequence shown here is derived from an EMBL/GenBank/DDBJ whole genome shotgun (WGS) entry which is preliminary data.</text>
</comment>
<evidence type="ECO:0000313" key="2">
    <source>
        <dbReference type="Proteomes" id="UP000266234"/>
    </source>
</evidence>
<reference evidence="1 2" key="1">
    <citation type="journal article" date="2018" name="PLoS Pathog.">
        <title>Evolution of structural diversity of trichothecenes, a family of toxins produced by plant pathogenic and entomopathogenic fungi.</title>
        <authorList>
            <person name="Proctor R.H."/>
            <person name="McCormick S.P."/>
            <person name="Kim H.S."/>
            <person name="Cardoza R.E."/>
            <person name="Stanley A.M."/>
            <person name="Lindo L."/>
            <person name="Kelly A."/>
            <person name="Brown D.W."/>
            <person name="Lee T."/>
            <person name="Vaughan M.M."/>
            <person name="Alexander N.J."/>
            <person name="Busman M."/>
            <person name="Gutierrez S."/>
        </authorList>
    </citation>
    <scope>NUCLEOTIDE SEQUENCE [LARGE SCALE GENOMIC DNA]</scope>
    <source>
        <strain evidence="1 2">NRRL 20695</strain>
    </source>
</reference>
<protein>
    <submittedName>
        <fullName evidence="1">Uncharacterized protein</fullName>
    </submittedName>
</protein>